<feature type="coiled-coil region" evidence="7">
    <location>
        <begin position="805"/>
        <end position="888"/>
    </location>
</feature>
<dbReference type="InterPro" id="IPR011890">
    <property type="entry name" value="SMC_prok"/>
</dbReference>
<keyword evidence="2 7" id="KW-0963">Cytoplasm</keyword>
<evidence type="ECO:0000256" key="3">
    <source>
        <dbReference type="ARBA" id="ARBA00022741"/>
    </source>
</evidence>
<name>A0A545U386_9PROT</name>
<dbReference type="GO" id="GO:0005737">
    <property type="term" value="C:cytoplasm"/>
    <property type="evidence" value="ECO:0007669"/>
    <property type="project" value="UniProtKB-SubCell"/>
</dbReference>
<dbReference type="EMBL" id="VHSH01000001">
    <property type="protein sequence ID" value="TQV83947.1"/>
    <property type="molecule type" value="Genomic_DNA"/>
</dbReference>
<dbReference type="PANTHER" id="PTHR43977">
    <property type="entry name" value="STRUCTURAL MAINTENANCE OF CHROMOSOMES PROTEIN 3"/>
    <property type="match status" value="1"/>
</dbReference>
<comment type="subunit">
    <text evidence="7">Homodimer.</text>
</comment>
<dbReference type="InterPro" id="IPR024704">
    <property type="entry name" value="SMC"/>
</dbReference>
<keyword evidence="3 7" id="KW-0547">Nucleotide-binding</keyword>
<evidence type="ECO:0000313" key="11">
    <source>
        <dbReference type="Proteomes" id="UP000315252"/>
    </source>
</evidence>
<dbReference type="HAMAP" id="MF_01894">
    <property type="entry name" value="Smc_prok"/>
    <property type="match status" value="1"/>
</dbReference>
<reference evidence="10 11" key="1">
    <citation type="submission" date="2019-06" db="EMBL/GenBank/DDBJ databases">
        <title>Whole genome sequence for Rhodospirillaceae sp. R148.</title>
        <authorList>
            <person name="Wang G."/>
        </authorList>
    </citation>
    <scope>NUCLEOTIDE SEQUENCE [LARGE SCALE GENOMIC DNA]</scope>
    <source>
        <strain evidence="10 11">R148</strain>
    </source>
</reference>
<dbReference type="FunFam" id="3.40.50.300:FF:000901">
    <property type="entry name" value="Chromosome partition protein Smc"/>
    <property type="match status" value="1"/>
</dbReference>
<comment type="caution">
    <text evidence="10">The sequence shown here is derived from an EMBL/GenBank/DDBJ whole genome shotgun (WGS) entry which is preliminary data.</text>
</comment>
<feature type="domain" description="RecF/RecN/SMC N-terminal" evidence="9">
    <location>
        <begin position="4"/>
        <end position="134"/>
    </location>
</feature>
<dbReference type="AlphaFoldDB" id="A0A545U386"/>
<dbReference type="NCBIfam" id="TIGR02168">
    <property type="entry name" value="SMC_prok_B"/>
    <property type="match status" value="1"/>
</dbReference>
<dbReference type="GO" id="GO:0003677">
    <property type="term" value="F:DNA binding"/>
    <property type="evidence" value="ECO:0007669"/>
    <property type="project" value="UniProtKB-UniRule"/>
</dbReference>
<dbReference type="PIRSF" id="PIRSF005719">
    <property type="entry name" value="SMC"/>
    <property type="match status" value="1"/>
</dbReference>
<dbReference type="OrthoDB" id="9808768at2"/>
<keyword evidence="6 7" id="KW-0238">DNA-binding</keyword>
<evidence type="ECO:0000313" key="10">
    <source>
        <dbReference type="EMBL" id="TQV83947.1"/>
    </source>
</evidence>
<feature type="compositionally biased region" description="Polar residues" evidence="8">
    <location>
        <begin position="682"/>
        <end position="692"/>
    </location>
</feature>
<comment type="similarity">
    <text evidence="7">Belongs to the SMC family.</text>
</comment>
<keyword evidence="11" id="KW-1185">Reference proteome</keyword>
<comment type="subcellular location">
    <subcellularLocation>
        <location evidence="1 7">Cytoplasm</location>
    </subcellularLocation>
</comment>
<dbReference type="InterPro" id="IPR003395">
    <property type="entry name" value="RecF/RecN/SMC_N"/>
</dbReference>
<evidence type="ECO:0000256" key="2">
    <source>
        <dbReference type="ARBA" id="ARBA00022490"/>
    </source>
</evidence>
<dbReference type="GO" id="GO:0007062">
    <property type="term" value="P:sister chromatid cohesion"/>
    <property type="evidence" value="ECO:0007669"/>
    <property type="project" value="InterPro"/>
</dbReference>
<dbReference type="InterPro" id="IPR027417">
    <property type="entry name" value="P-loop_NTPase"/>
</dbReference>
<dbReference type="Pfam" id="PF02463">
    <property type="entry name" value="SMC_N"/>
    <property type="match status" value="2"/>
</dbReference>
<dbReference type="GO" id="GO:0016887">
    <property type="term" value="F:ATP hydrolysis activity"/>
    <property type="evidence" value="ECO:0007669"/>
    <property type="project" value="InterPro"/>
</dbReference>
<protein>
    <recommendedName>
        <fullName evidence="7">Chromosome partition protein Smc</fullName>
    </recommendedName>
</protein>
<accession>A0A545U386</accession>
<sequence>MQFKKLHLSGFKSFVDPTDLLIERGMTGVVGPNGCGKSNLVEALRWVMGETSAKKMRGSEMDDVIFAGSSTRPARNVAEVSLHLDNRERKAPAMFNDSDELEVIRRITRGGGSNYRVNGKDVRARDVQLLFADASSGAHSTALVSQGRIGEIINAKPTNRRAILEEAAGITGLHSRRHEAELRLRAAETNLERLDDVIVTLEAQLASLKKQARQASRYRNIADHIRRNEAILFHLDAKSSRQEVEDSMAKLRACELSVGHATQNAAARSSAQVDVVAAMPKLRQDEAEAAAALQRLLVDRENLDREVNQAKNAKAEAEQRLEQIKQDRERAASLDRDAANAQERLEQERGELIAAAEGEKDAHEAAEQQRQLASEKVTLSEQELGDLSQRVAGDEANANALRRNIADLTGRHERLKQQAESIAKQRDSMQAVREADTELGIAEATLAEAEEHMKACRAEAEACEQRLVAARAAESAAREDYQTQENIRTKLDAEIAALSAVLSVDDDENRVPVVDKVSVATGFEKAFGASLGDDLAASTDQDAAVHWAQLPPLSGGPELPAGIASLLAKVTNPGPLARRLTQIGIVKDAAEGLKRQQELAVGQRLVTAEGDLWRWDGLIIKADAPSAAAVRLEQRNRLSELKSKYDAAAQASETAKVTRDETRTALEQQQGSEREARRAMNASFNSVNQARTRQADLAKKSATITSRLAALEESAERLETDLKEAAEALAAAQKDQAELPDLESERARLSGLRADLAEKRSHLAAQHSQVERLLREAEARAQRRLSIENEKKTWIRRAEESGVHIADLDQRQQRAQQEIEVWAAKPVELEGKRDALINLIEQAEEKRKVAADALAKGETRQAEADRALKEAEQALAAAREDRVRAESAVSQANLGLETITERVRERLGCGLNEVLEIAELDPSQDLPARNDIETKLERLSRERENIGPVNLRAEAEAKELDEQITGMQNEKNDLISAISRLRQGIASLNKEGRERLLAAFEVVDAHFSELFVRLFGGGRAHLKLTEAEDPLQAGLEIMASPPGKRLQVMSLLSGGEQALTALSLLFAVFLTNPAPICVLDEVDAPLDDANVDRFCSLVEELTQNSSTRFLVISHHRMTMARVDRLFGVTMSERGISQLVSVDLEAAEGIRETA</sequence>
<feature type="region of interest" description="Disordered" evidence="8">
    <location>
        <begin position="667"/>
        <end position="698"/>
    </location>
</feature>
<evidence type="ECO:0000256" key="4">
    <source>
        <dbReference type="ARBA" id="ARBA00022840"/>
    </source>
</evidence>
<dbReference type="GO" id="GO:0030261">
    <property type="term" value="P:chromosome condensation"/>
    <property type="evidence" value="ECO:0007669"/>
    <property type="project" value="InterPro"/>
</dbReference>
<keyword evidence="5 7" id="KW-0175">Coiled coil</keyword>
<evidence type="ECO:0000256" key="5">
    <source>
        <dbReference type="ARBA" id="ARBA00023054"/>
    </source>
</evidence>
<evidence type="ECO:0000259" key="9">
    <source>
        <dbReference type="Pfam" id="PF02463"/>
    </source>
</evidence>
<evidence type="ECO:0000256" key="7">
    <source>
        <dbReference type="HAMAP-Rule" id="MF_01894"/>
    </source>
</evidence>
<dbReference type="CDD" id="cd03278">
    <property type="entry name" value="ABC_SMC_barmotin"/>
    <property type="match status" value="1"/>
</dbReference>
<proteinExistence type="inferred from homology"/>
<keyword evidence="4 7" id="KW-0067">ATP-binding</keyword>
<dbReference type="GO" id="GO:0007059">
    <property type="term" value="P:chromosome segregation"/>
    <property type="evidence" value="ECO:0007669"/>
    <property type="project" value="UniProtKB-UniRule"/>
</dbReference>
<gene>
    <name evidence="7 10" type="primary">smc</name>
    <name evidence="10" type="ORF">FKG95_02575</name>
</gene>
<feature type="coiled-coil region" evidence="7">
    <location>
        <begin position="950"/>
        <end position="977"/>
    </location>
</feature>
<feature type="binding site" evidence="7">
    <location>
        <begin position="32"/>
        <end position="39"/>
    </location>
    <ligand>
        <name>ATP</name>
        <dbReference type="ChEBI" id="CHEBI:30616"/>
    </ligand>
</feature>
<feature type="domain" description="RecF/RecN/SMC N-terminal" evidence="9">
    <location>
        <begin position="230"/>
        <end position="1136"/>
    </location>
</feature>
<evidence type="ECO:0000256" key="6">
    <source>
        <dbReference type="ARBA" id="ARBA00023125"/>
    </source>
</evidence>
<dbReference type="Gene3D" id="3.40.50.300">
    <property type="entry name" value="P-loop containing nucleotide triphosphate hydrolases"/>
    <property type="match status" value="2"/>
</dbReference>
<comment type="domain">
    <text evidence="7">Contains large globular domains required for ATP hydrolysis at each terminus and a third globular domain forming a flexible hinge near the middle of the molecule. These domains are separated by coiled-coil structures.</text>
</comment>
<dbReference type="GO" id="GO:0006260">
    <property type="term" value="P:DNA replication"/>
    <property type="evidence" value="ECO:0007669"/>
    <property type="project" value="UniProtKB-UniRule"/>
</dbReference>
<dbReference type="GO" id="GO:0005524">
    <property type="term" value="F:ATP binding"/>
    <property type="evidence" value="ECO:0007669"/>
    <property type="project" value="UniProtKB-UniRule"/>
</dbReference>
<feature type="region of interest" description="Disordered" evidence="8">
    <location>
        <begin position="309"/>
        <end position="345"/>
    </location>
</feature>
<dbReference type="SUPFAM" id="SSF52540">
    <property type="entry name" value="P-loop containing nucleoside triphosphate hydrolases"/>
    <property type="match status" value="1"/>
</dbReference>
<comment type="function">
    <text evidence="7">Required for chromosome condensation and partitioning.</text>
</comment>
<evidence type="ECO:0000256" key="8">
    <source>
        <dbReference type="SAM" id="MobiDB-lite"/>
    </source>
</evidence>
<organism evidence="10 11">
    <name type="scientific">Denitrobaculum tricleocarpae</name>
    <dbReference type="NCBI Taxonomy" id="2591009"/>
    <lineage>
        <taxon>Bacteria</taxon>
        <taxon>Pseudomonadati</taxon>
        <taxon>Pseudomonadota</taxon>
        <taxon>Alphaproteobacteria</taxon>
        <taxon>Rhodospirillales</taxon>
        <taxon>Rhodospirillaceae</taxon>
        <taxon>Denitrobaculum</taxon>
    </lineage>
</organism>
<evidence type="ECO:0000256" key="1">
    <source>
        <dbReference type="ARBA" id="ARBA00004496"/>
    </source>
</evidence>
<dbReference type="Proteomes" id="UP000315252">
    <property type="component" value="Unassembled WGS sequence"/>
</dbReference>
<feature type="coiled-coil region" evidence="7">
    <location>
        <begin position="701"/>
        <end position="735"/>
    </location>
</feature>
<feature type="coiled-coil region" evidence="7">
    <location>
        <begin position="177"/>
        <end position="218"/>
    </location>
</feature>